<dbReference type="EMBL" id="JYON01000022">
    <property type="protein sequence ID" value="KJH70505.1"/>
    <property type="molecule type" value="Genomic_DNA"/>
</dbReference>
<dbReference type="STRING" id="1618023.UH38_18000"/>
<accession>A0A0D8ZP32</accession>
<keyword evidence="5" id="KW-0456">Lyase</keyword>
<dbReference type="CDD" id="cd03378">
    <property type="entry name" value="beta_CA_cladeC"/>
    <property type="match status" value="1"/>
</dbReference>
<comment type="cofactor">
    <cofactor evidence="8">
        <name>Zn(2+)</name>
        <dbReference type="ChEBI" id="CHEBI:29105"/>
    </cofactor>
    <text evidence="8">Binds 1 zinc ion per subunit.</text>
</comment>
<evidence type="ECO:0000256" key="7">
    <source>
        <dbReference type="ARBA" id="ARBA00048348"/>
    </source>
</evidence>
<evidence type="ECO:0000256" key="2">
    <source>
        <dbReference type="ARBA" id="ARBA00012925"/>
    </source>
</evidence>
<dbReference type="SUPFAM" id="SSF53056">
    <property type="entry name" value="beta-carbonic anhydrase, cab"/>
    <property type="match status" value="1"/>
</dbReference>
<dbReference type="AlphaFoldDB" id="A0A0D8ZP32"/>
<comment type="similarity">
    <text evidence="1">Belongs to the beta-class carbonic anhydrase family.</text>
</comment>
<keyword evidence="4 8" id="KW-0862">Zinc</keyword>
<evidence type="ECO:0000256" key="4">
    <source>
        <dbReference type="ARBA" id="ARBA00022833"/>
    </source>
</evidence>
<dbReference type="Gene3D" id="3.40.1050.10">
    <property type="entry name" value="Carbonic anhydrase"/>
    <property type="match status" value="1"/>
</dbReference>
<dbReference type="PATRIC" id="fig|1618023.3.peg.1005"/>
<feature type="binding site" evidence="8">
    <location>
        <position position="151"/>
    </location>
    <ligand>
        <name>Zn(2+)</name>
        <dbReference type="ChEBI" id="CHEBI:29105"/>
    </ligand>
</feature>
<dbReference type="Proteomes" id="UP000032452">
    <property type="component" value="Unassembled WGS sequence"/>
</dbReference>
<evidence type="ECO:0000256" key="8">
    <source>
        <dbReference type="PIRSR" id="PIRSR601765-1"/>
    </source>
</evidence>
<keyword evidence="10" id="KW-1185">Reference proteome</keyword>
<dbReference type="OrthoDB" id="9797527at2"/>
<dbReference type="InterPro" id="IPR036874">
    <property type="entry name" value="Carbonic_anhydrase_sf"/>
</dbReference>
<dbReference type="InterPro" id="IPR006311">
    <property type="entry name" value="TAT_signal"/>
</dbReference>
<dbReference type="FunFam" id="3.40.1050.10:FF:000006">
    <property type="entry name" value="Carbonic anhydrase"/>
    <property type="match status" value="1"/>
</dbReference>
<feature type="binding site" evidence="8">
    <location>
        <position position="95"/>
    </location>
    <ligand>
        <name>Zn(2+)</name>
        <dbReference type="ChEBI" id="CHEBI:29105"/>
    </ligand>
</feature>
<comment type="function">
    <text evidence="6">Catalyzes the reversible hydration of carbon dioxide to form bicarbonate.</text>
</comment>
<evidence type="ECO:0000256" key="5">
    <source>
        <dbReference type="ARBA" id="ARBA00023239"/>
    </source>
</evidence>
<feature type="binding site" evidence="8">
    <location>
        <position position="148"/>
    </location>
    <ligand>
        <name>Zn(2+)</name>
        <dbReference type="ChEBI" id="CHEBI:29105"/>
    </ligand>
</feature>
<dbReference type="RefSeq" id="WP_045056071.1">
    <property type="nucleotide sequence ID" value="NZ_CAWMDP010000012.1"/>
</dbReference>
<gene>
    <name evidence="9" type="ORF">UH38_18000</name>
</gene>
<evidence type="ECO:0000313" key="9">
    <source>
        <dbReference type="EMBL" id="KJH70505.1"/>
    </source>
</evidence>
<sequence length="237" mass="24938">MNVKKLGNVSRRNAIKFGAGVVGAGTLAVGVGLQPGNEGKAIAAKYPTTPDETIKALLDGNRRFVQRKRTNPHQDAAWLAEVAKTQKPFASILSCADSRVPSEIIFDQGFGDLFVCRVAGNIATPEEIGSLEFGTAVLGSKVIMVMGHERCGAVAATIKGSSVPGQIGSLLEAIKPAVAKSEGQPGDRLENACKANVLVQIEKLKSSPVLAQLIKENKLKIVGGYYDLDTARVSLVS</sequence>
<feature type="binding site" evidence="8">
    <location>
        <position position="97"/>
    </location>
    <ligand>
        <name>Zn(2+)</name>
        <dbReference type="ChEBI" id="CHEBI:29105"/>
    </ligand>
</feature>
<comment type="catalytic activity">
    <reaction evidence="7">
        <text>hydrogencarbonate + H(+) = CO2 + H2O</text>
        <dbReference type="Rhea" id="RHEA:10748"/>
        <dbReference type="ChEBI" id="CHEBI:15377"/>
        <dbReference type="ChEBI" id="CHEBI:15378"/>
        <dbReference type="ChEBI" id="CHEBI:16526"/>
        <dbReference type="ChEBI" id="CHEBI:17544"/>
        <dbReference type="EC" id="4.2.1.1"/>
    </reaction>
</comment>
<dbReference type="Pfam" id="PF00484">
    <property type="entry name" value="Pro_CA"/>
    <property type="match status" value="1"/>
</dbReference>
<evidence type="ECO:0000256" key="6">
    <source>
        <dbReference type="ARBA" id="ARBA00024993"/>
    </source>
</evidence>
<dbReference type="InterPro" id="IPR001765">
    <property type="entry name" value="Carbonic_anhydrase"/>
</dbReference>
<dbReference type="GO" id="GO:0004089">
    <property type="term" value="F:carbonate dehydratase activity"/>
    <property type="evidence" value="ECO:0007669"/>
    <property type="project" value="UniProtKB-EC"/>
</dbReference>
<dbReference type="PROSITE" id="PS51318">
    <property type="entry name" value="TAT"/>
    <property type="match status" value="1"/>
</dbReference>
<keyword evidence="3 8" id="KW-0479">Metal-binding</keyword>
<proteinExistence type="inferred from homology"/>
<evidence type="ECO:0000313" key="10">
    <source>
        <dbReference type="Proteomes" id="UP000032452"/>
    </source>
</evidence>
<dbReference type="PANTHER" id="PTHR11002">
    <property type="entry name" value="CARBONIC ANHYDRASE"/>
    <property type="match status" value="1"/>
</dbReference>
<protein>
    <recommendedName>
        <fullName evidence="2">carbonic anhydrase</fullName>
        <ecNumber evidence="2">4.2.1.1</ecNumber>
    </recommendedName>
</protein>
<organism evidence="9 10">
    <name type="scientific">Aliterella atlantica CENA595</name>
    <dbReference type="NCBI Taxonomy" id="1618023"/>
    <lineage>
        <taxon>Bacteria</taxon>
        <taxon>Bacillati</taxon>
        <taxon>Cyanobacteriota</taxon>
        <taxon>Cyanophyceae</taxon>
        <taxon>Chroococcidiopsidales</taxon>
        <taxon>Aliterellaceae</taxon>
        <taxon>Aliterella</taxon>
    </lineage>
</organism>
<dbReference type="GO" id="GO:0008270">
    <property type="term" value="F:zinc ion binding"/>
    <property type="evidence" value="ECO:0007669"/>
    <property type="project" value="InterPro"/>
</dbReference>
<name>A0A0D8ZP32_9CYAN</name>
<dbReference type="PANTHER" id="PTHR11002:SF76">
    <property type="entry name" value="CARBONIC ANHYDRASE"/>
    <property type="match status" value="1"/>
</dbReference>
<dbReference type="EC" id="4.2.1.1" evidence="2"/>
<reference evidence="9 10" key="1">
    <citation type="submission" date="2015-02" db="EMBL/GenBank/DDBJ databases">
        <title>Draft genome of a novel marine cyanobacterium (Chroococcales) isolated from South Atlantic Ocean.</title>
        <authorList>
            <person name="Rigonato J."/>
            <person name="Alvarenga D.O."/>
            <person name="Branco L.H."/>
            <person name="Varani A.M."/>
            <person name="Brandini F.P."/>
            <person name="Fiore M.F."/>
        </authorList>
    </citation>
    <scope>NUCLEOTIDE SEQUENCE [LARGE SCALE GENOMIC DNA]</scope>
    <source>
        <strain evidence="9 10">CENA595</strain>
    </source>
</reference>
<comment type="caution">
    <text evidence="9">The sequence shown here is derived from an EMBL/GenBank/DDBJ whole genome shotgun (WGS) entry which is preliminary data.</text>
</comment>
<evidence type="ECO:0000256" key="3">
    <source>
        <dbReference type="ARBA" id="ARBA00022723"/>
    </source>
</evidence>
<evidence type="ECO:0000256" key="1">
    <source>
        <dbReference type="ARBA" id="ARBA00006217"/>
    </source>
</evidence>
<dbReference type="SMART" id="SM00947">
    <property type="entry name" value="Pro_CA"/>
    <property type="match status" value="1"/>
</dbReference>